<keyword evidence="1" id="KW-0732">Signal</keyword>
<dbReference type="Proteomes" id="UP001153620">
    <property type="component" value="Chromosome 2"/>
</dbReference>
<sequence>MTFWREFTIFLTSLVILRVTSMPVNEINKHFTTQRSELSSFEYESVDDLNRLPFSKPPNVDYIVDFDDSVDFSVTEAANRAKVNRGDFHHLRHTL</sequence>
<protein>
    <submittedName>
        <fullName evidence="2">Uncharacterized protein</fullName>
    </submittedName>
</protein>
<dbReference type="AlphaFoldDB" id="A0A9N9RTY2"/>
<accession>A0A9N9RTY2</accession>
<organism evidence="2 3">
    <name type="scientific">Chironomus riparius</name>
    <dbReference type="NCBI Taxonomy" id="315576"/>
    <lineage>
        <taxon>Eukaryota</taxon>
        <taxon>Metazoa</taxon>
        <taxon>Ecdysozoa</taxon>
        <taxon>Arthropoda</taxon>
        <taxon>Hexapoda</taxon>
        <taxon>Insecta</taxon>
        <taxon>Pterygota</taxon>
        <taxon>Neoptera</taxon>
        <taxon>Endopterygota</taxon>
        <taxon>Diptera</taxon>
        <taxon>Nematocera</taxon>
        <taxon>Chironomoidea</taxon>
        <taxon>Chironomidae</taxon>
        <taxon>Chironominae</taxon>
        <taxon>Chironomus</taxon>
    </lineage>
</organism>
<dbReference type="OrthoDB" id="10581275at2759"/>
<feature type="signal peptide" evidence="1">
    <location>
        <begin position="1"/>
        <end position="21"/>
    </location>
</feature>
<reference evidence="2" key="2">
    <citation type="submission" date="2022-10" db="EMBL/GenBank/DDBJ databases">
        <authorList>
            <consortium name="ENA_rothamsted_submissions"/>
            <consortium name="culmorum"/>
            <person name="King R."/>
        </authorList>
    </citation>
    <scope>NUCLEOTIDE SEQUENCE</scope>
</reference>
<feature type="chain" id="PRO_5040146250" evidence="1">
    <location>
        <begin position="22"/>
        <end position="95"/>
    </location>
</feature>
<evidence type="ECO:0000313" key="2">
    <source>
        <dbReference type="EMBL" id="CAG9803184.1"/>
    </source>
</evidence>
<proteinExistence type="predicted"/>
<evidence type="ECO:0000313" key="3">
    <source>
        <dbReference type="Proteomes" id="UP001153620"/>
    </source>
</evidence>
<gene>
    <name evidence="2" type="ORF">CHIRRI_LOCUS6085</name>
</gene>
<name>A0A9N9RTY2_9DIPT</name>
<dbReference type="EMBL" id="OU895878">
    <property type="protein sequence ID" value="CAG9803184.1"/>
    <property type="molecule type" value="Genomic_DNA"/>
</dbReference>
<reference evidence="2" key="1">
    <citation type="submission" date="2022-01" db="EMBL/GenBank/DDBJ databases">
        <authorList>
            <person name="King R."/>
        </authorList>
    </citation>
    <scope>NUCLEOTIDE SEQUENCE</scope>
</reference>
<keyword evidence="3" id="KW-1185">Reference proteome</keyword>
<evidence type="ECO:0000256" key="1">
    <source>
        <dbReference type="SAM" id="SignalP"/>
    </source>
</evidence>